<dbReference type="PANTHER" id="PTHR39579:SF1">
    <property type="entry name" value="INNER MEMBRANE PROTEIN YHCB"/>
    <property type="match status" value="1"/>
</dbReference>
<comment type="subcellular location">
    <subcellularLocation>
        <location evidence="1">Cell inner membrane</location>
        <topology evidence="1">Single-pass membrane protein</topology>
    </subcellularLocation>
</comment>
<feature type="compositionally biased region" description="Basic and acidic residues" evidence="13">
    <location>
        <begin position="215"/>
        <end position="224"/>
    </location>
</feature>
<feature type="transmembrane region" description="Helical" evidence="14">
    <location>
        <begin position="6"/>
        <end position="24"/>
    </location>
</feature>
<name>A0A1V3NUT0_9GAMM</name>
<evidence type="ECO:0000256" key="10">
    <source>
        <dbReference type="ARBA" id="ARBA00035657"/>
    </source>
</evidence>
<keyword evidence="3" id="KW-0997">Cell inner membrane</keyword>
<dbReference type="AlphaFoldDB" id="A0A1V3NUT0"/>
<keyword evidence="4" id="KW-0132">Cell division</keyword>
<keyword evidence="2" id="KW-1003">Cell membrane</keyword>
<evidence type="ECO:0000256" key="12">
    <source>
        <dbReference type="ARBA" id="ARBA00035727"/>
    </source>
</evidence>
<dbReference type="OrthoDB" id="8527774at2"/>
<evidence type="ECO:0000256" key="14">
    <source>
        <dbReference type="SAM" id="Phobius"/>
    </source>
</evidence>
<comment type="similarity">
    <text evidence="10">Belongs to the ZapG family.</text>
</comment>
<evidence type="ECO:0000256" key="4">
    <source>
        <dbReference type="ARBA" id="ARBA00022618"/>
    </source>
</evidence>
<gene>
    <name evidence="15" type="ORF">B1C78_01345</name>
</gene>
<reference evidence="15 16" key="1">
    <citation type="submission" date="2017-02" db="EMBL/GenBank/DDBJ databases">
        <title>Genomic diversity within the haloalkaliphilic genus Thioalkalivibrio.</title>
        <authorList>
            <person name="Ahn A.-C."/>
            <person name="Meier-Kolthoff J."/>
            <person name="Overmars L."/>
            <person name="Richter M."/>
            <person name="Woyke T."/>
            <person name="Sorokin D.Y."/>
            <person name="Muyzer G."/>
        </authorList>
    </citation>
    <scope>NUCLEOTIDE SEQUENCE [LARGE SCALE GENOMIC DNA]</scope>
    <source>
        <strain evidence="15 16">ALJD</strain>
    </source>
</reference>
<keyword evidence="16" id="KW-1185">Reference proteome</keyword>
<evidence type="ECO:0000313" key="15">
    <source>
        <dbReference type="EMBL" id="OOG28628.1"/>
    </source>
</evidence>
<comment type="caution">
    <text evidence="15">The sequence shown here is derived from an EMBL/GenBank/DDBJ whole genome shotgun (WGS) entry which is preliminary data.</text>
</comment>
<dbReference type="PANTHER" id="PTHR39579">
    <property type="entry name" value="INNER MEMBRANE PROTEIN YHCB"/>
    <property type="match status" value="1"/>
</dbReference>
<dbReference type="STRING" id="108003.B1C78_01345"/>
<evidence type="ECO:0000256" key="13">
    <source>
        <dbReference type="SAM" id="MobiDB-lite"/>
    </source>
</evidence>
<evidence type="ECO:0000256" key="6">
    <source>
        <dbReference type="ARBA" id="ARBA00022960"/>
    </source>
</evidence>
<dbReference type="GO" id="GO:0008360">
    <property type="term" value="P:regulation of cell shape"/>
    <property type="evidence" value="ECO:0007669"/>
    <property type="project" value="UniProtKB-KW"/>
</dbReference>
<evidence type="ECO:0000256" key="1">
    <source>
        <dbReference type="ARBA" id="ARBA00004377"/>
    </source>
</evidence>
<keyword evidence="9" id="KW-0131">Cell cycle</keyword>
<feature type="compositionally biased region" description="Basic and acidic residues" evidence="13">
    <location>
        <begin position="155"/>
        <end position="195"/>
    </location>
</feature>
<keyword evidence="7 14" id="KW-1133">Transmembrane helix</keyword>
<dbReference type="GO" id="GO:0051301">
    <property type="term" value="P:cell division"/>
    <property type="evidence" value="ECO:0007669"/>
    <property type="project" value="UniProtKB-KW"/>
</dbReference>
<dbReference type="EMBL" id="MVBK01000007">
    <property type="protein sequence ID" value="OOG28628.1"/>
    <property type="molecule type" value="Genomic_DNA"/>
</dbReference>
<dbReference type="InterPro" id="IPR009386">
    <property type="entry name" value="ZapG-like"/>
</dbReference>
<evidence type="ECO:0000256" key="2">
    <source>
        <dbReference type="ARBA" id="ARBA00022475"/>
    </source>
</evidence>
<proteinExistence type="inferred from homology"/>
<evidence type="ECO:0000256" key="5">
    <source>
        <dbReference type="ARBA" id="ARBA00022692"/>
    </source>
</evidence>
<keyword evidence="8 14" id="KW-0472">Membrane</keyword>
<evidence type="ECO:0000256" key="8">
    <source>
        <dbReference type="ARBA" id="ARBA00023136"/>
    </source>
</evidence>
<keyword evidence="5 14" id="KW-0812">Transmembrane</keyword>
<protein>
    <recommendedName>
        <fullName evidence="11">Z-ring associated protein G</fullName>
    </recommendedName>
    <alternativeName>
        <fullName evidence="12">Cell division protein ZapG</fullName>
    </alternativeName>
</protein>
<evidence type="ECO:0000256" key="7">
    <source>
        <dbReference type="ARBA" id="ARBA00022989"/>
    </source>
</evidence>
<dbReference type="RefSeq" id="WP_077277345.1">
    <property type="nucleotide sequence ID" value="NZ_MVBK01000007.1"/>
</dbReference>
<dbReference type="GO" id="GO:0005886">
    <property type="term" value="C:plasma membrane"/>
    <property type="evidence" value="ECO:0007669"/>
    <property type="project" value="UniProtKB-SubCell"/>
</dbReference>
<evidence type="ECO:0000256" key="9">
    <source>
        <dbReference type="ARBA" id="ARBA00023306"/>
    </source>
</evidence>
<evidence type="ECO:0000256" key="11">
    <source>
        <dbReference type="ARBA" id="ARBA00035703"/>
    </source>
</evidence>
<feature type="region of interest" description="Disordered" evidence="13">
    <location>
        <begin position="106"/>
        <end position="224"/>
    </location>
</feature>
<feature type="compositionally biased region" description="Basic and acidic residues" evidence="13">
    <location>
        <begin position="121"/>
        <end position="132"/>
    </location>
</feature>
<organism evidence="15 16">
    <name type="scientific">Thioalkalivibrio denitrificans</name>
    <dbReference type="NCBI Taxonomy" id="108003"/>
    <lineage>
        <taxon>Bacteria</taxon>
        <taxon>Pseudomonadati</taxon>
        <taxon>Pseudomonadota</taxon>
        <taxon>Gammaproteobacteria</taxon>
        <taxon>Chromatiales</taxon>
        <taxon>Ectothiorhodospiraceae</taxon>
        <taxon>Thioalkalivibrio</taxon>
    </lineage>
</organism>
<evidence type="ECO:0000313" key="16">
    <source>
        <dbReference type="Proteomes" id="UP000189462"/>
    </source>
</evidence>
<accession>A0A1V3NUT0</accession>
<dbReference type="Proteomes" id="UP000189462">
    <property type="component" value="Unassembled WGS sequence"/>
</dbReference>
<keyword evidence="6" id="KW-0133">Cell shape</keyword>
<evidence type="ECO:0000256" key="3">
    <source>
        <dbReference type="ARBA" id="ARBA00022519"/>
    </source>
</evidence>
<sequence>MSPTAAWILIIIAVAAAGIIGFFTGRNTAPGKRQVDALQKELEDNRQAMSEYKESVNHHFEKTATLFTGMAGSYRALYDHLRESYGELTDSPAHRLLPERPGALLERAKGADPTQPYKPPLEPRDEPPRQKPSEASTGKTGPDGDSEDMMGDAPHIPERVDFEEAPEEPVKARRDEDESRPSDGEKAVKPPRQDDSGELESPNAQPASGYGSAETEQKPDTGRT</sequence>
<dbReference type="Pfam" id="PF06295">
    <property type="entry name" value="ZapG-like"/>
    <property type="match status" value="1"/>
</dbReference>